<proteinExistence type="predicted"/>
<dbReference type="AlphaFoldDB" id="A0A0M7AT66"/>
<keyword evidence="2" id="KW-1185">Reference proteome</keyword>
<organism evidence="1 2">
    <name type="scientific">Roseibium alexandrii</name>
    <dbReference type="NCBI Taxonomy" id="388408"/>
    <lineage>
        <taxon>Bacteria</taxon>
        <taxon>Pseudomonadati</taxon>
        <taxon>Pseudomonadota</taxon>
        <taxon>Alphaproteobacteria</taxon>
        <taxon>Hyphomicrobiales</taxon>
        <taxon>Stappiaceae</taxon>
        <taxon>Roseibium</taxon>
    </lineage>
</organism>
<dbReference type="EMBL" id="CXWD01000038">
    <property type="protein sequence ID" value="CTQ77652.1"/>
    <property type="molecule type" value="Genomic_DNA"/>
</dbReference>
<name>A0A0M7AT66_9HYPH</name>
<dbReference type="RefSeq" id="WP_055674120.1">
    <property type="nucleotide sequence ID" value="NZ_CXWD01000038.1"/>
</dbReference>
<evidence type="ECO:0000313" key="1">
    <source>
        <dbReference type="EMBL" id="CTQ77652.1"/>
    </source>
</evidence>
<evidence type="ECO:0000313" key="2">
    <source>
        <dbReference type="Proteomes" id="UP000053235"/>
    </source>
</evidence>
<dbReference type="OrthoDB" id="9814981at2"/>
<accession>A0A0M7AT66</accession>
<sequence>MSVRPPQILHKPKDDEDPLSQALQNEILNEKAATLFRLQKRLETALRKLDAARVDAESTDETISPHLAEACEALWYVSIQREMCGLRNSRAYYDELCVPPDVRLHMGPNIRKGS</sequence>
<gene>
    <name evidence="1" type="ORF">LAX5112_04995</name>
</gene>
<dbReference type="Pfam" id="PF20370">
    <property type="entry name" value="DUF6665"/>
    <property type="match status" value="1"/>
</dbReference>
<dbReference type="Proteomes" id="UP000053235">
    <property type="component" value="Unassembled WGS sequence"/>
</dbReference>
<protein>
    <submittedName>
        <fullName evidence="1">Uncharacterized protein</fullName>
    </submittedName>
</protein>
<dbReference type="InterPro" id="IPR046606">
    <property type="entry name" value="DUF6665"/>
</dbReference>
<reference evidence="2" key="1">
    <citation type="submission" date="2015-07" db="EMBL/GenBank/DDBJ databases">
        <authorList>
            <person name="Rodrigo-Torres Lidia"/>
            <person name="Arahal R.David."/>
        </authorList>
    </citation>
    <scope>NUCLEOTIDE SEQUENCE [LARGE SCALE GENOMIC DNA]</scope>
    <source>
        <strain evidence="2">CECT 5112</strain>
    </source>
</reference>
<dbReference type="STRING" id="388408.LAX5112_04995"/>